<dbReference type="VEuPathDB" id="FungiDB:PSTT_04465"/>
<reference evidence="1" key="1">
    <citation type="submission" date="2017-12" db="EMBL/GenBank/DDBJ databases">
        <title>Gene loss provides genomic basis for host adaptation in cereal stripe rust fungi.</title>
        <authorList>
            <person name="Xia C."/>
        </authorList>
    </citation>
    <scope>NUCLEOTIDE SEQUENCE [LARGE SCALE GENOMIC DNA]</scope>
    <source>
        <strain evidence="1">93-210</strain>
    </source>
</reference>
<organism evidence="1 2">
    <name type="scientific">Puccinia striiformis</name>
    <dbReference type="NCBI Taxonomy" id="27350"/>
    <lineage>
        <taxon>Eukaryota</taxon>
        <taxon>Fungi</taxon>
        <taxon>Dikarya</taxon>
        <taxon>Basidiomycota</taxon>
        <taxon>Pucciniomycotina</taxon>
        <taxon>Pucciniomycetes</taxon>
        <taxon>Pucciniales</taxon>
        <taxon>Pucciniaceae</taxon>
        <taxon>Puccinia</taxon>
    </lineage>
</organism>
<proteinExistence type="predicted"/>
<gene>
    <name evidence="1" type="ORF">PSTT_04465</name>
</gene>
<sequence length="117" mass="12663">MAAAADCSPKNDYVKAAPTFQLQSATIISSQPLKTSAAKWIGPRLIDWVDETGMEHKWEVSYCKTAGESSGNKPDVCRPKLPLSTLIVLQFRSPVNKIVVKLPAGLINEGESAKALH</sequence>
<name>A0A2S4VSC2_9BASI</name>
<evidence type="ECO:0000313" key="2">
    <source>
        <dbReference type="Proteomes" id="UP000239156"/>
    </source>
</evidence>
<keyword evidence="2" id="KW-1185">Reference proteome</keyword>
<dbReference type="AlphaFoldDB" id="A0A2S4VSC2"/>
<dbReference type="VEuPathDB" id="FungiDB:PSHT_12355"/>
<comment type="caution">
    <text evidence="1">The sequence shown here is derived from an EMBL/GenBank/DDBJ whole genome shotgun (WGS) entry which is preliminary data.</text>
</comment>
<dbReference type="EMBL" id="PKSL01000031">
    <property type="protein sequence ID" value="POW12411.1"/>
    <property type="molecule type" value="Genomic_DNA"/>
</dbReference>
<dbReference type="Proteomes" id="UP000239156">
    <property type="component" value="Unassembled WGS sequence"/>
</dbReference>
<protein>
    <submittedName>
        <fullName evidence="1">Uncharacterized protein</fullName>
    </submittedName>
</protein>
<dbReference type="Gene3D" id="3.90.79.10">
    <property type="entry name" value="Nucleoside Triphosphate Pyrophosphohydrolase"/>
    <property type="match status" value="1"/>
</dbReference>
<accession>A0A2S4VSC2</accession>
<evidence type="ECO:0000313" key="1">
    <source>
        <dbReference type="EMBL" id="POW12411.1"/>
    </source>
</evidence>